<dbReference type="Pfam" id="PF03364">
    <property type="entry name" value="Polyketide_cyc"/>
    <property type="match status" value="1"/>
</dbReference>
<feature type="domain" description="Coenzyme Q-binding protein COQ10 START" evidence="1">
    <location>
        <begin position="10"/>
        <end position="145"/>
    </location>
</feature>
<evidence type="ECO:0000259" key="1">
    <source>
        <dbReference type="Pfam" id="PF03364"/>
    </source>
</evidence>
<dbReference type="SUPFAM" id="SSF55961">
    <property type="entry name" value="Bet v1-like"/>
    <property type="match status" value="1"/>
</dbReference>
<gene>
    <name evidence="2" type="ORF">MW046_04125</name>
</gene>
<dbReference type="AlphaFoldDB" id="A0A8U0A387"/>
<reference evidence="2" key="1">
    <citation type="submission" date="2022-04" db="EMBL/GenBank/DDBJ databases">
        <title>Halocatena sp. nov., isolated from a salt lake.</title>
        <authorList>
            <person name="Cui H.-L."/>
        </authorList>
    </citation>
    <scope>NUCLEOTIDE SEQUENCE</scope>
    <source>
        <strain evidence="2">AD-1</strain>
    </source>
</reference>
<dbReference type="CDD" id="cd07820">
    <property type="entry name" value="SRPBCC_3"/>
    <property type="match status" value="1"/>
</dbReference>
<dbReference type="EMBL" id="CP096019">
    <property type="protein sequence ID" value="UPM43641.1"/>
    <property type="molecule type" value="Genomic_DNA"/>
</dbReference>
<dbReference type="KEGG" id="haad:MW046_04125"/>
<dbReference type="Gene3D" id="3.30.530.20">
    <property type="match status" value="1"/>
</dbReference>
<evidence type="ECO:0000313" key="2">
    <source>
        <dbReference type="EMBL" id="UPM43641.1"/>
    </source>
</evidence>
<name>A0A8U0A387_9EURY</name>
<dbReference type="InterPro" id="IPR005031">
    <property type="entry name" value="COQ10_START"/>
</dbReference>
<keyword evidence="3" id="KW-1185">Reference proteome</keyword>
<dbReference type="GeneID" id="71927206"/>
<dbReference type="Proteomes" id="UP000831768">
    <property type="component" value="Chromosome"/>
</dbReference>
<dbReference type="InterPro" id="IPR023393">
    <property type="entry name" value="START-like_dom_sf"/>
</dbReference>
<evidence type="ECO:0000313" key="3">
    <source>
        <dbReference type="Proteomes" id="UP000831768"/>
    </source>
</evidence>
<organism evidence="2 3">
    <name type="scientific">Halocatena salina</name>
    <dbReference type="NCBI Taxonomy" id="2934340"/>
    <lineage>
        <taxon>Archaea</taxon>
        <taxon>Methanobacteriati</taxon>
        <taxon>Methanobacteriota</taxon>
        <taxon>Stenosarchaea group</taxon>
        <taxon>Halobacteria</taxon>
        <taxon>Halobacteriales</taxon>
        <taxon>Natronomonadaceae</taxon>
        <taxon>Halocatena</taxon>
    </lineage>
</organism>
<protein>
    <submittedName>
        <fullName evidence="2">Cyclase</fullName>
    </submittedName>
</protein>
<dbReference type="RefSeq" id="WP_247994304.1">
    <property type="nucleotide sequence ID" value="NZ_CP096019.1"/>
</dbReference>
<accession>A0A8U0A387</accession>
<sequence length="158" mass="18139">MPVFTRHTRVRASLDSVWEFHSSVDGLVALTPEVANLRIERVVDGDGRPADRDHLVPGTRVGVSVRPFGVGPRREWISVIVERTEEPGTRVFVDEMRDGPFPDWRHTHAFYADGAETLIRDRVEYELPATFGPLDRFSALGFEPVFRYRHRRTKEALE</sequence>
<proteinExistence type="predicted"/>